<dbReference type="SUPFAM" id="SSF52540">
    <property type="entry name" value="P-loop containing nucleoside triphosphate hydrolases"/>
    <property type="match status" value="1"/>
</dbReference>
<evidence type="ECO:0000259" key="5">
    <source>
        <dbReference type="PROSITE" id="PS50893"/>
    </source>
</evidence>
<protein>
    <submittedName>
        <fullName evidence="6">ATP-binding cassette domain-containing protein</fullName>
    </submittedName>
</protein>
<keyword evidence="2" id="KW-0813">Transport</keyword>
<evidence type="ECO:0000256" key="3">
    <source>
        <dbReference type="ARBA" id="ARBA00022741"/>
    </source>
</evidence>
<dbReference type="InterPro" id="IPR050763">
    <property type="entry name" value="ABC_transporter_ATP-binding"/>
</dbReference>
<feature type="domain" description="ABC transporter" evidence="5">
    <location>
        <begin position="3"/>
        <end position="230"/>
    </location>
</feature>
<evidence type="ECO:0000313" key="6">
    <source>
        <dbReference type="EMBL" id="WRP15510.1"/>
    </source>
</evidence>
<dbReference type="PANTHER" id="PTHR42711:SF5">
    <property type="entry name" value="ABC TRANSPORTER ATP-BINDING PROTEIN NATA"/>
    <property type="match status" value="1"/>
</dbReference>
<dbReference type="InterPro" id="IPR003439">
    <property type="entry name" value="ABC_transporter-like_ATP-bd"/>
</dbReference>
<dbReference type="EMBL" id="CP141614">
    <property type="protein sequence ID" value="WRP15510.1"/>
    <property type="molecule type" value="Genomic_DNA"/>
</dbReference>
<organism evidence="6 7">
    <name type="scientific">Geochorda subterranea</name>
    <dbReference type="NCBI Taxonomy" id="3109564"/>
    <lineage>
        <taxon>Bacteria</taxon>
        <taxon>Bacillati</taxon>
        <taxon>Bacillota</taxon>
        <taxon>Limnochordia</taxon>
        <taxon>Limnochordales</taxon>
        <taxon>Geochordaceae</taxon>
        <taxon>Geochorda</taxon>
    </lineage>
</organism>
<dbReference type="SMART" id="SM00382">
    <property type="entry name" value="AAA"/>
    <property type="match status" value="1"/>
</dbReference>
<evidence type="ECO:0000313" key="7">
    <source>
        <dbReference type="Proteomes" id="UP001333102"/>
    </source>
</evidence>
<keyword evidence="3" id="KW-0547">Nucleotide-binding</keyword>
<reference evidence="7" key="1">
    <citation type="submission" date="2023-12" db="EMBL/GenBank/DDBJ databases">
        <title>Novel isolates from deep terrestrial aquifers shed light on the physiology and ecology of the class Limnochordia.</title>
        <authorList>
            <person name="Karnachuk O.V."/>
            <person name="Lukina A.P."/>
            <person name="Avakyan M.R."/>
            <person name="Kadnikov V."/>
            <person name="Begmatov S."/>
            <person name="Beletsky A.V."/>
            <person name="Mardanov A.V."/>
            <person name="Ravin N.V."/>
        </authorList>
    </citation>
    <scope>NUCLEOTIDE SEQUENCE [LARGE SCALE GENOMIC DNA]</scope>
    <source>
        <strain evidence="7">LN</strain>
    </source>
</reference>
<sequence>MSLVLEGLVKRFGTVEALRGLSLEIPRGTVFGLIGPNGAGKTTTMRAILRIVEPDAGRIAWDGQPVERLPLSTFGYLPEERGLYPKMRVREELRFFGELHGMLRRSIDEAVERFAELLRMHDILDRKVEDLSKGNAQKVQFAAACIHRPPVLILDEPFGGLDPVNVRLFKRAVGRLRADGTTILFSSHRMEHVEELCDGVCLISGGRVVIQGRVDQVRRATGRRVLRLAWEQEDEGARALLDSLVRRGWQVSQGANGVWQISWTDGQVETTEEARDLLASATSVGLVRLWELTYPSLEDVYVETVGASALEEDAVA</sequence>
<dbReference type="Pfam" id="PF00005">
    <property type="entry name" value="ABC_tran"/>
    <property type="match status" value="1"/>
</dbReference>
<dbReference type="InterPro" id="IPR003593">
    <property type="entry name" value="AAA+_ATPase"/>
</dbReference>
<dbReference type="Gene3D" id="3.40.50.300">
    <property type="entry name" value="P-loop containing nucleotide triphosphate hydrolases"/>
    <property type="match status" value="1"/>
</dbReference>
<dbReference type="GO" id="GO:0005524">
    <property type="term" value="F:ATP binding"/>
    <property type="evidence" value="ECO:0007669"/>
    <property type="project" value="UniProtKB-KW"/>
</dbReference>
<dbReference type="PANTHER" id="PTHR42711">
    <property type="entry name" value="ABC TRANSPORTER ATP-BINDING PROTEIN"/>
    <property type="match status" value="1"/>
</dbReference>
<keyword evidence="4 6" id="KW-0067">ATP-binding</keyword>
<keyword evidence="7" id="KW-1185">Reference proteome</keyword>
<comment type="similarity">
    <text evidence="1">Belongs to the ABC transporter superfamily.</text>
</comment>
<dbReference type="PROSITE" id="PS50893">
    <property type="entry name" value="ABC_TRANSPORTER_2"/>
    <property type="match status" value="1"/>
</dbReference>
<proteinExistence type="inferred from homology"/>
<accession>A0ABZ1BSB7</accession>
<evidence type="ECO:0000256" key="1">
    <source>
        <dbReference type="ARBA" id="ARBA00005417"/>
    </source>
</evidence>
<dbReference type="RefSeq" id="WP_324669916.1">
    <property type="nucleotide sequence ID" value="NZ_CP141614.1"/>
</dbReference>
<name>A0ABZ1BSB7_9FIRM</name>
<gene>
    <name evidence="6" type="ORF">VLY81_04925</name>
</gene>
<evidence type="ECO:0000256" key="2">
    <source>
        <dbReference type="ARBA" id="ARBA00022448"/>
    </source>
</evidence>
<evidence type="ECO:0000256" key="4">
    <source>
        <dbReference type="ARBA" id="ARBA00022840"/>
    </source>
</evidence>
<dbReference type="Proteomes" id="UP001333102">
    <property type="component" value="Chromosome"/>
</dbReference>
<dbReference type="InterPro" id="IPR027417">
    <property type="entry name" value="P-loop_NTPase"/>
</dbReference>